<dbReference type="CDD" id="cd00860">
    <property type="entry name" value="ThrRS_anticodon"/>
    <property type="match status" value="1"/>
</dbReference>
<dbReference type="GO" id="GO:0000049">
    <property type="term" value="F:tRNA binding"/>
    <property type="evidence" value="ECO:0007669"/>
    <property type="project" value="UniProtKB-KW"/>
</dbReference>
<dbReference type="GO" id="GO:0004829">
    <property type="term" value="F:threonine-tRNA ligase activity"/>
    <property type="evidence" value="ECO:0007669"/>
    <property type="project" value="UniProtKB-UniRule"/>
</dbReference>
<comment type="catalytic activity">
    <reaction evidence="12 13">
        <text>tRNA(Thr) + L-threonine + ATP = L-threonyl-tRNA(Thr) + AMP + diphosphate + H(+)</text>
        <dbReference type="Rhea" id="RHEA:24624"/>
        <dbReference type="Rhea" id="RHEA-COMP:9670"/>
        <dbReference type="Rhea" id="RHEA-COMP:9704"/>
        <dbReference type="ChEBI" id="CHEBI:15378"/>
        <dbReference type="ChEBI" id="CHEBI:30616"/>
        <dbReference type="ChEBI" id="CHEBI:33019"/>
        <dbReference type="ChEBI" id="CHEBI:57926"/>
        <dbReference type="ChEBI" id="CHEBI:78442"/>
        <dbReference type="ChEBI" id="CHEBI:78534"/>
        <dbReference type="ChEBI" id="CHEBI:456215"/>
        <dbReference type="EC" id="6.1.1.3"/>
    </reaction>
</comment>
<dbReference type="HAMAP" id="MF_00184">
    <property type="entry name" value="Thr_tRNA_synth"/>
    <property type="match status" value="1"/>
</dbReference>
<keyword evidence="8 13" id="KW-0067">ATP-binding</keyword>
<evidence type="ECO:0000256" key="1">
    <source>
        <dbReference type="ARBA" id="ARBA00008226"/>
    </source>
</evidence>
<evidence type="ECO:0000256" key="10">
    <source>
        <dbReference type="ARBA" id="ARBA00022917"/>
    </source>
</evidence>
<dbReference type="SUPFAM" id="SSF55681">
    <property type="entry name" value="Class II aaRS and biotin synthetases"/>
    <property type="match status" value="1"/>
</dbReference>
<evidence type="ECO:0000256" key="11">
    <source>
        <dbReference type="ARBA" id="ARBA00023146"/>
    </source>
</evidence>
<dbReference type="EMBL" id="PCWO01000006">
    <property type="protein sequence ID" value="PIR05183.1"/>
    <property type="molecule type" value="Genomic_DNA"/>
</dbReference>
<sequence length="583" mass="67196">MKKASDNIDKIRHSLSHLLAIAILEKYPNAKLGIGPTIENGFYYDFLLPEKISDSDLPKIQKRIIELIKQNLDFKIKKVTPSEAKKTLKNQPFKHELIDQLKKDKKDITLYTTDHIFTDLCAGPHVKNTKEINEEAFSLQKIAGSYWQGDEQRAMLTRIYGLAFNTKEELDLYKQMLIEATKRDHRKLGQELDLFTFSPLVGSGLPLFTPKGTILRETLQKFVNELQEPLGYQRVTTPHLTKPELYKVSGHFDKFKEDLFHVKGKGNNDNYDIKPMNCPHHTQIFASHLRSYKELPLRLSEFGVVYRNEKPGELQGLSRVLSITQDDGHVFCSENQIASEIINMFKVIKKIYETFQMPLETHLSVHDSKDFSQYLGEKKVWDKSINILKKTLKENKTDFTVDEGEAAFYGPKIDFTASDSLGRKWQVATIQVDFNMPKRFELSYIDEKGNKQTPVMIHRAFLGSLERFMSIMIEHFAGAFPIWLSPEQIRIISVNDKVSTYTDKIKQTLKANNIRVEIDKSNETLGKKIRNAEIAKVPYTLIIGDKEKQANNISIRSYKKGDLGINNLDDFIKQITEDISKRK</sequence>
<dbReference type="SUPFAM" id="SSF52954">
    <property type="entry name" value="Class II aaRS ABD-related"/>
    <property type="match status" value="1"/>
</dbReference>
<dbReference type="InterPro" id="IPR004154">
    <property type="entry name" value="Anticodon-bd"/>
</dbReference>
<dbReference type="InterPro" id="IPR006195">
    <property type="entry name" value="aa-tRNA-synth_II"/>
</dbReference>
<dbReference type="NCBIfam" id="TIGR00418">
    <property type="entry name" value="thrS"/>
    <property type="match status" value="1"/>
</dbReference>
<dbReference type="InterPro" id="IPR047246">
    <property type="entry name" value="ThrRS_anticodon"/>
</dbReference>
<evidence type="ECO:0000313" key="15">
    <source>
        <dbReference type="EMBL" id="PIR05183.1"/>
    </source>
</evidence>
<dbReference type="InterPro" id="IPR033728">
    <property type="entry name" value="ThrRS_core"/>
</dbReference>
<dbReference type="FunFam" id="3.30.980.10:FF:000005">
    <property type="entry name" value="Threonyl-tRNA synthetase, mitochondrial"/>
    <property type="match status" value="1"/>
</dbReference>
<accession>A0A2H0N8G1</accession>
<reference evidence="15 16" key="1">
    <citation type="submission" date="2017-09" db="EMBL/GenBank/DDBJ databases">
        <title>Depth-based differentiation of microbial function through sediment-hosted aquifers and enrichment of novel symbionts in the deep terrestrial subsurface.</title>
        <authorList>
            <person name="Probst A.J."/>
            <person name="Ladd B."/>
            <person name="Jarett J.K."/>
            <person name="Geller-Mcgrath D.E."/>
            <person name="Sieber C.M."/>
            <person name="Emerson J.B."/>
            <person name="Anantharaman K."/>
            <person name="Thomas B.C."/>
            <person name="Malmstrom R."/>
            <person name="Stieglmeier M."/>
            <person name="Klingl A."/>
            <person name="Woyke T."/>
            <person name="Ryan C.M."/>
            <person name="Banfield J.F."/>
        </authorList>
    </citation>
    <scope>NUCLEOTIDE SEQUENCE [LARGE SCALE GENOMIC DNA]</scope>
    <source>
        <strain evidence="15">CG11_big_fil_rev_8_21_14_0_20_35_14</strain>
    </source>
</reference>
<dbReference type="PANTHER" id="PTHR11451:SF44">
    <property type="entry name" value="THREONINE--TRNA LIGASE, CHLOROPLASTIC_MITOCHONDRIAL 2"/>
    <property type="match status" value="1"/>
</dbReference>
<dbReference type="FunFam" id="3.30.930.10:FF:000002">
    <property type="entry name" value="Threonine--tRNA ligase"/>
    <property type="match status" value="1"/>
</dbReference>
<dbReference type="SMART" id="SM00863">
    <property type="entry name" value="tRNA_SAD"/>
    <property type="match status" value="1"/>
</dbReference>
<dbReference type="GO" id="GO:0046872">
    <property type="term" value="F:metal ion binding"/>
    <property type="evidence" value="ECO:0007669"/>
    <property type="project" value="UniProtKB-KW"/>
</dbReference>
<keyword evidence="10 13" id="KW-0648">Protein biosynthesis</keyword>
<dbReference type="InterPro" id="IPR018163">
    <property type="entry name" value="Thr/Ala-tRNA-synth_IIc_edit"/>
</dbReference>
<keyword evidence="7 13" id="KW-0862">Zinc</keyword>
<dbReference type="EC" id="6.1.1.3" evidence="13"/>
<keyword evidence="11 13" id="KW-0030">Aminoacyl-tRNA synthetase</keyword>
<dbReference type="GO" id="GO:0006435">
    <property type="term" value="P:threonyl-tRNA aminoacylation"/>
    <property type="evidence" value="ECO:0007669"/>
    <property type="project" value="UniProtKB-UniRule"/>
</dbReference>
<name>A0A2H0N8G1_9BACT</name>
<evidence type="ECO:0000313" key="16">
    <source>
        <dbReference type="Proteomes" id="UP000229893"/>
    </source>
</evidence>
<keyword evidence="2 13" id="KW-0963">Cytoplasm</keyword>
<keyword evidence="4 13" id="KW-0436">Ligase</keyword>
<feature type="binding site" evidence="13">
    <location>
        <position position="458"/>
    </location>
    <ligand>
        <name>Zn(2+)</name>
        <dbReference type="ChEBI" id="CHEBI:29105"/>
        <note>catalytic</note>
    </ligand>
</feature>
<dbReference type="GO" id="GO:0005524">
    <property type="term" value="F:ATP binding"/>
    <property type="evidence" value="ECO:0007669"/>
    <property type="project" value="UniProtKB-UniRule"/>
</dbReference>
<keyword evidence="6 13" id="KW-0547">Nucleotide-binding</keyword>
<dbReference type="GO" id="GO:0005737">
    <property type="term" value="C:cytoplasm"/>
    <property type="evidence" value="ECO:0007669"/>
    <property type="project" value="UniProtKB-SubCell"/>
</dbReference>
<proteinExistence type="inferred from homology"/>
<evidence type="ECO:0000256" key="8">
    <source>
        <dbReference type="ARBA" id="ARBA00022840"/>
    </source>
</evidence>
<dbReference type="PRINTS" id="PR01047">
    <property type="entry name" value="TRNASYNTHTHR"/>
</dbReference>
<dbReference type="Pfam" id="PF00587">
    <property type="entry name" value="tRNA-synt_2b"/>
    <property type="match status" value="1"/>
</dbReference>
<dbReference type="InterPro" id="IPR045864">
    <property type="entry name" value="aa-tRNA-synth_II/BPL/LPL"/>
</dbReference>
<dbReference type="Gene3D" id="3.40.50.800">
    <property type="entry name" value="Anticodon-binding domain"/>
    <property type="match status" value="1"/>
</dbReference>
<evidence type="ECO:0000256" key="13">
    <source>
        <dbReference type="HAMAP-Rule" id="MF_00184"/>
    </source>
</evidence>
<dbReference type="Pfam" id="PF07973">
    <property type="entry name" value="tRNA_SAD"/>
    <property type="match status" value="1"/>
</dbReference>
<evidence type="ECO:0000259" key="14">
    <source>
        <dbReference type="PROSITE" id="PS50862"/>
    </source>
</evidence>
<dbReference type="Proteomes" id="UP000229893">
    <property type="component" value="Unassembled WGS sequence"/>
</dbReference>
<feature type="binding site" evidence="13">
    <location>
        <position position="329"/>
    </location>
    <ligand>
        <name>Zn(2+)</name>
        <dbReference type="ChEBI" id="CHEBI:29105"/>
        <note>catalytic</note>
    </ligand>
</feature>
<dbReference type="Gene3D" id="3.30.930.10">
    <property type="entry name" value="Bira Bifunctional Protein, Domain 2"/>
    <property type="match status" value="1"/>
</dbReference>
<evidence type="ECO:0000256" key="7">
    <source>
        <dbReference type="ARBA" id="ARBA00022833"/>
    </source>
</evidence>
<evidence type="ECO:0000256" key="6">
    <source>
        <dbReference type="ARBA" id="ARBA00022741"/>
    </source>
</evidence>
<evidence type="ECO:0000256" key="5">
    <source>
        <dbReference type="ARBA" id="ARBA00022723"/>
    </source>
</evidence>
<comment type="subunit">
    <text evidence="13">Homodimer.</text>
</comment>
<gene>
    <name evidence="13" type="primary">thrS</name>
    <name evidence="15" type="ORF">COV57_00520</name>
</gene>
<dbReference type="InterPro" id="IPR002320">
    <property type="entry name" value="Thr-tRNA-ligase_IIa"/>
</dbReference>
<keyword evidence="3 13" id="KW-0820">tRNA-binding</keyword>
<comment type="subcellular location">
    <subcellularLocation>
        <location evidence="13">Cytoplasm</location>
    </subcellularLocation>
</comment>
<dbReference type="InterPro" id="IPR012947">
    <property type="entry name" value="tRNA_SAD"/>
</dbReference>
<comment type="cofactor">
    <cofactor evidence="13">
        <name>Zn(2+)</name>
        <dbReference type="ChEBI" id="CHEBI:29105"/>
    </cofactor>
    <text evidence="13">Binds 1 zinc ion per subunit.</text>
</comment>
<evidence type="ECO:0000256" key="9">
    <source>
        <dbReference type="ARBA" id="ARBA00022884"/>
    </source>
</evidence>
<feature type="binding site" evidence="13">
    <location>
        <position position="278"/>
    </location>
    <ligand>
        <name>Zn(2+)</name>
        <dbReference type="ChEBI" id="CHEBI:29105"/>
        <note>catalytic</note>
    </ligand>
</feature>
<feature type="domain" description="Aminoacyl-transfer RNA synthetases class-II family profile" evidence="14">
    <location>
        <begin position="215"/>
        <end position="481"/>
    </location>
</feature>
<protein>
    <recommendedName>
        <fullName evidence="13">Threonine--tRNA ligase</fullName>
        <ecNumber evidence="13">6.1.1.3</ecNumber>
    </recommendedName>
    <alternativeName>
        <fullName evidence="13">Threonyl-tRNA synthetase</fullName>
        <shortName evidence="13">ThrRS</shortName>
    </alternativeName>
</protein>
<dbReference type="Gene3D" id="3.30.980.10">
    <property type="entry name" value="Threonyl-trna Synthetase, Chain A, domain 2"/>
    <property type="match status" value="1"/>
</dbReference>
<evidence type="ECO:0000256" key="12">
    <source>
        <dbReference type="ARBA" id="ARBA00049515"/>
    </source>
</evidence>
<dbReference type="Gene3D" id="3.30.54.20">
    <property type="match status" value="1"/>
</dbReference>
<dbReference type="FunFam" id="3.40.50.800:FF:000001">
    <property type="entry name" value="Threonine--tRNA ligase"/>
    <property type="match status" value="1"/>
</dbReference>
<dbReference type="PROSITE" id="PS50862">
    <property type="entry name" value="AA_TRNA_LIGASE_II"/>
    <property type="match status" value="1"/>
</dbReference>
<organism evidence="15 16">
    <name type="scientific">Candidatus Liptonbacteria bacterium CG11_big_fil_rev_8_21_14_0_20_35_14</name>
    <dbReference type="NCBI Taxonomy" id="1974634"/>
    <lineage>
        <taxon>Bacteria</taxon>
        <taxon>Candidatus Liptoniibacteriota</taxon>
    </lineage>
</organism>
<dbReference type="CDD" id="cd00771">
    <property type="entry name" value="ThrRS_core"/>
    <property type="match status" value="1"/>
</dbReference>
<comment type="similarity">
    <text evidence="1 13">Belongs to the class-II aminoacyl-tRNA synthetase family.</text>
</comment>
<evidence type="ECO:0000256" key="2">
    <source>
        <dbReference type="ARBA" id="ARBA00022490"/>
    </source>
</evidence>
<dbReference type="InterPro" id="IPR002314">
    <property type="entry name" value="aa-tRNA-synt_IIb"/>
</dbReference>
<evidence type="ECO:0000256" key="3">
    <source>
        <dbReference type="ARBA" id="ARBA00022555"/>
    </source>
</evidence>
<comment type="caution">
    <text evidence="15">The sequence shown here is derived from an EMBL/GenBank/DDBJ whole genome shotgun (WGS) entry which is preliminary data.</text>
</comment>
<dbReference type="SUPFAM" id="SSF55186">
    <property type="entry name" value="ThrRS/AlaRS common domain"/>
    <property type="match status" value="1"/>
</dbReference>
<dbReference type="PANTHER" id="PTHR11451">
    <property type="entry name" value="THREONINE-TRNA LIGASE"/>
    <property type="match status" value="1"/>
</dbReference>
<dbReference type="Pfam" id="PF03129">
    <property type="entry name" value="HGTP_anticodon"/>
    <property type="match status" value="1"/>
</dbReference>
<keyword evidence="9 13" id="KW-0694">RNA-binding</keyword>
<comment type="caution">
    <text evidence="13">Lacks conserved residue(s) required for the propagation of feature annotation.</text>
</comment>
<dbReference type="InterPro" id="IPR036621">
    <property type="entry name" value="Anticodon-bd_dom_sf"/>
</dbReference>
<keyword evidence="5 13" id="KW-0479">Metal-binding</keyword>
<dbReference type="AlphaFoldDB" id="A0A2H0N8G1"/>
<evidence type="ECO:0000256" key="4">
    <source>
        <dbReference type="ARBA" id="ARBA00022598"/>
    </source>
</evidence>